<dbReference type="GO" id="GO:0004798">
    <property type="term" value="F:dTMP kinase activity"/>
    <property type="evidence" value="ECO:0007669"/>
    <property type="project" value="UniProtKB-UniRule"/>
</dbReference>
<evidence type="ECO:0000256" key="4">
    <source>
        <dbReference type="ARBA" id="ARBA00022679"/>
    </source>
</evidence>
<keyword evidence="8 10" id="KW-0067">ATP-binding</keyword>
<dbReference type="GO" id="GO:0005737">
    <property type="term" value="C:cytoplasm"/>
    <property type="evidence" value="ECO:0007669"/>
    <property type="project" value="TreeGrafter"/>
</dbReference>
<evidence type="ECO:0000259" key="11">
    <source>
        <dbReference type="Pfam" id="PF02223"/>
    </source>
</evidence>
<dbReference type="Proteomes" id="UP000030832">
    <property type="component" value="Unassembled WGS sequence"/>
</dbReference>
<evidence type="ECO:0000256" key="6">
    <source>
        <dbReference type="ARBA" id="ARBA00022741"/>
    </source>
</evidence>
<dbReference type="STRING" id="333138.LQ50_25235"/>
<evidence type="ECO:0000313" key="12">
    <source>
        <dbReference type="EMBL" id="KHF37798.1"/>
    </source>
</evidence>
<evidence type="ECO:0000313" key="13">
    <source>
        <dbReference type="Proteomes" id="UP000030832"/>
    </source>
</evidence>
<keyword evidence="7 10" id="KW-0418">Kinase</keyword>
<dbReference type="GO" id="GO:0005524">
    <property type="term" value="F:ATP binding"/>
    <property type="evidence" value="ECO:0007669"/>
    <property type="project" value="UniProtKB-UniRule"/>
</dbReference>
<keyword evidence="6 10" id="KW-0547">Nucleotide-binding</keyword>
<dbReference type="InterPro" id="IPR027417">
    <property type="entry name" value="P-loop_NTPase"/>
</dbReference>
<dbReference type="EC" id="2.7.4.9" evidence="2 10"/>
<evidence type="ECO:0000256" key="2">
    <source>
        <dbReference type="ARBA" id="ARBA00012980"/>
    </source>
</evidence>
<comment type="catalytic activity">
    <reaction evidence="9 10">
        <text>dTMP + ATP = dTDP + ADP</text>
        <dbReference type="Rhea" id="RHEA:13517"/>
        <dbReference type="ChEBI" id="CHEBI:30616"/>
        <dbReference type="ChEBI" id="CHEBI:58369"/>
        <dbReference type="ChEBI" id="CHEBI:63528"/>
        <dbReference type="ChEBI" id="CHEBI:456216"/>
        <dbReference type="EC" id="2.7.4.9"/>
    </reaction>
</comment>
<dbReference type="Gene3D" id="3.40.50.300">
    <property type="entry name" value="P-loop containing nucleotide triphosphate hydrolases"/>
    <property type="match status" value="1"/>
</dbReference>
<dbReference type="OrthoDB" id="9774907at2"/>
<dbReference type="PANTHER" id="PTHR10344:SF4">
    <property type="entry name" value="UMP-CMP KINASE 2, MITOCHONDRIAL"/>
    <property type="match status" value="1"/>
</dbReference>
<feature type="binding site" evidence="10">
    <location>
        <begin position="10"/>
        <end position="17"/>
    </location>
    <ligand>
        <name>ATP</name>
        <dbReference type="ChEBI" id="CHEBI:30616"/>
    </ligand>
</feature>
<dbReference type="eggNOG" id="COG0125">
    <property type="taxonomic scope" value="Bacteria"/>
</dbReference>
<keyword evidence="4 10" id="KW-0808">Transferase</keyword>
<dbReference type="CDD" id="cd01672">
    <property type="entry name" value="TMPK"/>
    <property type="match status" value="1"/>
</dbReference>
<dbReference type="InterPro" id="IPR018094">
    <property type="entry name" value="Thymidylate_kinase"/>
</dbReference>
<comment type="function">
    <text evidence="10">Phosphorylation of dTMP to form dTDP in both de novo and salvage pathways of dTTP synthesis.</text>
</comment>
<dbReference type="Pfam" id="PF02223">
    <property type="entry name" value="Thymidylate_kin"/>
    <property type="match status" value="1"/>
</dbReference>
<dbReference type="GO" id="GO:0006227">
    <property type="term" value="P:dUDP biosynthetic process"/>
    <property type="evidence" value="ECO:0007669"/>
    <property type="project" value="TreeGrafter"/>
</dbReference>
<dbReference type="HAMAP" id="MF_00165">
    <property type="entry name" value="Thymidylate_kinase"/>
    <property type="match status" value="1"/>
</dbReference>
<comment type="caution">
    <text evidence="12">The sequence shown here is derived from an EMBL/GenBank/DDBJ whole genome shotgun (WGS) entry which is preliminary data.</text>
</comment>
<dbReference type="SUPFAM" id="SSF52540">
    <property type="entry name" value="P-loop containing nucleoside triphosphate hydrolases"/>
    <property type="match status" value="1"/>
</dbReference>
<keyword evidence="5 10" id="KW-0545">Nucleotide biosynthesis</keyword>
<evidence type="ECO:0000256" key="1">
    <source>
        <dbReference type="ARBA" id="ARBA00009776"/>
    </source>
</evidence>
<evidence type="ECO:0000256" key="5">
    <source>
        <dbReference type="ARBA" id="ARBA00022727"/>
    </source>
</evidence>
<evidence type="ECO:0000256" key="9">
    <source>
        <dbReference type="ARBA" id="ARBA00048743"/>
    </source>
</evidence>
<evidence type="ECO:0000256" key="10">
    <source>
        <dbReference type="HAMAP-Rule" id="MF_00165"/>
    </source>
</evidence>
<dbReference type="NCBIfam" id="TIGR00041">
    <property type="entry name" value="DTMP_kinase"/>
    <property type="match status" value="1"/>
</dbReference>
<dbReference type="InterPro" id="IPR039430">
    <property type="entry name" value="Thymidylate_kin-like_dom"/>
</dbReference>
<dbReference type="PANTHER" id="PTHR10344">
    <property type="entry name" value="THYMIDYLATE KINASE"/>
    <property type="match status" value="1"/>
</dbReference>
<evidence type="ECO:0000256" key="3">
    <source>
        <dbReference type="ARBA" id="ARBA00017144"/>
    </source>
</evidence>
<organism evidence="12 13">
    <name type="scientific">Halalkalibacter okhensis</name>
    <dbReference type="NCBI Taxonomy" id="333138"/>
    <lineage>
        <taxon>Bacteria</taxon>
        <taxon>Bacillati</taxon>
        <taxon>Bacillota</taxon>
        <taxon>Bacilli</taxon>
        <taxon>Bacillales</taxon>
        <taxon>Bacillaceae</taxon>
        <taxon>Halalkalibacter</taxon>
    </lineage>
</organism>
<name>A0A0B0I5T7_9BACI</name>
<feature type="domain" description="Thymidylate kinase-like" evidence="11">
    <location>
        <begin position="10"/>
        <end position="191"/>
    </location>
</feature>
<dbReference type="RefSeq" id="WP_034634129.1">
    <property type="nucleotide sequence ID" value="NZ_JRJU01000070.1"/>
</dbReference>
<proteinExistence type="inferred from homology"/>
<reference evidence="12 13" key="1">
    <citation type="submission" date="2014-09" db="EMBL/GenBank/DDBJ databases">
        <title>Genome sequencing and annotation of Bacillus Okhensis strain Kh10-101T.</title>
        <authorList>
            <person name="Prakash J.S."/>
        </authorList>
    </citation>
    <scope>NUCLEOTIDE SEQUENCE [LARGE SCALE GENOMIC DNA]</scope>
    <source>
        <strain evidence="13">Kh10-101T</strain>
    </source>
</reference>
<dbReference type="AlphaFoldDB" id="A0A0B0I5T7"/>
<sequence>MEGLLIAFCGLDGSGKTTQISMLTDWFKHKQTKVLNTKQPTDYYRKDPRVRDYLDNGICPDMEALAMLAAADRKWHLKAEIEPALKKGIHVITDRYLYSSIAFFKARGIEPNLIKKLNYGVRRPDVIFFLDINPELTLQRISERDGSRTKYEERSVDIFIKVRDAFLQDALPEEAFILNAAEPPLRIHEKIVNTVKQKMTGGVISGF</sequence>
<dbReference type="GO" id="GO:0006233">
    <property type="term" value="P:dTDP biosynthetic process"/>
    <property type="evidence" value="ECO:0007669"/>
    <property type="project" value="InterPro"/>
</dbReference>
<dbReference type="GO" id="GO:0006235">
    <property type="term" value="P:dTTP biosynthetic process"/>
    <property type="evidence" value="ECO:0007669"/>
    <property type="project" value="UniProtKB-UniRule"/>
</dbReference>
<accession>A0A0B0I5T7</accession>
<dbReference type="EMBL" id="JRJU01000070">
    <property type="protein sequence ID" value="KHF37798.1"/>
    <property type="molecule type" value="Genomic_DNA"/>
</dbReference>
<keyword evidence="13" id="KW-1185">Reference proteome</keyword>
<protein>
    <recommendedName>
        <fullName evidence="3 10">Thymidylate kinase</fullName>
        <ecNumber evidence="2 10">2.7.4.9</ecNumber>
    </recommendedName>
    <alternativeName>
        <fullName evidence="10">dTMP kinase</fullName>
    </alternativeName>
</protein>
<evidence type="ECO:0000256" key="8">
    <source>
        <dbReference type="ARBA" id="ARBA00022840"/>
    </source>
</evidence>
<gene>
    <name evidence="10" type="primary">tmk</name>
    <name evidence="12" type="ORF">LQ50_25235</name>
</gene>
<evidence type="ECO:0000256" key="7">
    <source>
        <dbReference type="ARBA" id="ARBA00022777"/>
    </source>
</evidence>
<comment type="similarity">
    <text evidence="1 10">Belongs to the thymidylate kinase family.</text>
</comment>